<name>A0A8D2KVX1_VARKO</name>
<proteinExistence type="predicted"/>
<evidence type="ECO:0000256" key="9">
    <source>
        <dbReference type="SAM" id="SignalP"/>
    </source>
</evidence>
<dbReference type="Pfam" id="PF01391">
    <property type="entry name" value="Collagen"/>
    <property type="match status" value="1"/>
</dbReference>
<keyword evidence="6" id="KW-0176">Collagen</keyword>
<keyword evidence="5" id="KW-0106">Calcium</keyword>
<dbReference type="RefSeq" id="XP_044276261.1">
    <property type="nucleotide sequence ID" value="XM_044420326.1"/>
</dbReference>
<dbReference type="InterPro" id="IPR001304">
    <property type="entry name" value="C-type_lectin-like"/>
</dbReference>
<keyword evidence="4" id="KW-0430">Lectin</keyword>
<evidence type="ECO:0000256" key="7">
    <source>
        <dbReference type="ARBA" id="ARBA00023157"/>
    </source>
</evidence>
<dbReference type="Gene3D" id="1.20.5.320">
    <property type="entry name" value="6-Phosphogluconate Dehydrogenase, domain 3"/>
    <property type="match status" value="1"/>
</dbReference>
<dbReference type="GO" id="GO:0030246">
    <property type="term" value="F:carbohydrate binding"/>
    <property type="evidence" value="ECO:0007669"/>
    <property type="project" value="UniProtKB-KW"/>
</dbReference>
<dbReference type="OrthoDB" id="10255512at2759"/>
<feature type="chain" id="PRO_5034952746" description="C-type lectin domain-containing protein" evidence="9">
    <location>
        <begin position="20"/>
        <end position="244"/>
    </location>
</feature>
<dbReference type="OMA" id="KWDQNAC"/>
<evidence type="ECO:0000256" key="5">
    <source>
        <dbReference type="ARBA" id="ARBA00022837"/>
    </source>
</evidence>
<keyword evidence="7" id="KW-1015">Disulfide bond</keyword>
<dbReference type="GO" id="GO:0005581">
    <property type="term" value="C:collagen trimer"/>
    <property type="evidence" value="ECO:0007669"/>
    <property type="project" value="UniProtKB-KW"/>
</dbReference>
<accession>A0A8D2KVX1</accession>
<evidence type="ECO:0000313" key="12">
    <source>
        <dbReference type="Proteomes" id="UP000694545"/>
    </source>
</evidence>
<dbReference type="PROSITE" id="PS50041">
    <property type="entry name" value="C_TYPE_LECTIN_2"/>
    <property type="match status" value="1"/>
</dbReference>
<dbReference type="PROSITE" id="PS00615">
    <property type="entry name" value="C_TYPE_LECTIN_1"/>
    <property type="match status" value="1"/>
</dbReference>
<dbReference type="SUPFAM" id="SSF56436">
    <property type="entry name" value="C-type lectin-like"/>
    <property type="match status" value="1"/>
</dbReference>
<evidence type="ECO:0000256" key="6">
    <source>
        <dbReference type="ARBA" id="ARBA00023119"/>
    </source>
</evidence>
<feature type="domain" description="C-type lectin" evidence="10">
    <location>
        <begin position="144"/>
        <end position="243"/>
    </location>
</feature>
<evidence type="ECO:0000256" key="1">
    <source>
        <dbReference type="ARBA" id="ARBA00004613"/>
    </source>
</evidence>
<dbReference type="RefSeq" id="XP_044276260.1">
    <property type="nucleotide sequence ID" value="XM_044420325.1"/>
</dbReference>
<protein>
    <recommendedName>
        <fullName evidence="10">C-type lectin domain-containing protein</fullName>
    </recommendedName>
</protein>
<dbReference type="Proteomes" id="UP000694545">
    <property type="component" value="Unplaced"/>
</dbReference>
<evidence type="ECO:0000256" key="8">
    <source>
        <dbReference type="SAM" id="MobiDB-lite"/>
    </source>
</evidence>
<keyword evidence="12" id="KW-1185">Reference proteome</keyword>
<dbReference type="PANTHER" id="PTHR24024">
    <property type="entry name" value="PULMONARY SURFACTANT-ASSOCIATED PROTEIN A"/>
    <property type="match status" value="1"/>
</dbReference>
<dbReference type="KEGG" id="vko:123018342"/>
<keyword evidence="3 9" id="KW-0732">Signal</keyword>
<dbReference type="Ensembl" id="ENSVKKT00000012295.1">
    <property type="protein sequence ID" value="ENSVKKP00000012011.1"/>
    <property type="gene ID" value="ENSVKKG00000008353.1"/>
</dbReference>
<reference evidence="11" key="2">
    <citation type="submission" date="2025-09" db="UniProtKB">
        <authorList>
            <consortium name="Ensembl"/>
        </authorList>
    </citation>
    <scope>IDENTIFICATION</scope>
</reference>
<evidence type="ECO:0000313" key="11">
    <source>
        <dbReference type="Ensembl" id="ENSVKKP00000012011.1"/>
    </source>
</evidence>
<keyword evidence="2" id="KW-0964">Secreted</keyword>
<evidence type="ECO:0000256" key="3">
    <source>
        <dbReference type="ARBA" id="ARBA00022729"/>
    </source>
</evidence>
<reference evidence="11" key="1">
    <citation type="submission" date="2025-08" db="UniProtKB">
        <authorList>
            <consortium name="Ensembl"/>
        </authorList>
    </citation>
    <scope>IDENTIFICATION</scope>
</reference>
<comment type="subcellular location">
    <subcellularLocation>
        <location evidence="1">Secreted</location>
    </subcellularLocation>
</comment>
<dbReference type="InterPro" id="IPR008160">
    <property type="entry name" value="Collagen"/>
</dbReference>
<organism evidence="11 12">
    <name type="scientific">Varanus komodoensis</name>
    <name type="common">Komodo dragon</name>
    <dbReference type="NCBI Taxonomy" id="61221"/>
    <lineage>
        <taxon>Eukaryota</taxon>
        <taxon>Metazoa</taxon>
        <taxon>Chordata</taxon>
        <taxon>Craniata</taxon>
        <taxon>Vertebrata</taxon>
        <taxon>Euteleostomi</taxon>
        <taxon>Lepidosauria</taxon>
        <taxon>Squamata</taxon>
        <taxon>Bifurcata</taxon>
        <taxon>Unidentata</taxon>
        <taxon>Episquamata</taxon>
        <taxon>Toxicofera</taxon>
        <taxon>Anguimorpha</taxon>
        <taxon>Paleoanguimorpha</taxon>
        <taxon>Varanoidea</taxon>
        <taxon>Varanidae</taxon>
        <taxon>Varanus</taxon>
    </lineage>
</organism>
<gene>
    <name evidence="11" type="primary">LOC123018342</name>
</gene>
<dbReference type="PANTHER" id="PTHR24024:SF15">
    <property type="entry name" value="PULMONARY SURFACTANT-ASSOCIATED PROTEIN D"/>
    <property type="match status" value="1"/>
</dbReference>
<dbReference type="Pfam" id="PF00059">
    <property type="entry name" value="Lectin_C"/>
    <property type="match status" value="1"/>
</dbReference>
<evidence type="ECO:0000256" key="2">
    <source>
        <dbReference type="ARBA" id="ARBA00022525"/>
    </source>
</evidence>
<dbReference type="InterPro" id="IPR016187">
    <property type="entry name" value="CTDL_fold"/>
</dbReference>
<feature type="region of interest" description="Disordered" evidence="8">
    <location>
        <begin position="38"/>
        <end position="94"/>
    </location>
</feature>
<dbReference type="GO" id="GO:0005615">
    <property type="term" value="C:extracellular space"/>
    <property type="evidence" value="ECO:0007669"/>
    <property type="project" value="TreeGrafter"/>
</dbReference>
<evidence type="ECO:0000259" key="10">
    <source>
        <dbReference type="PROSITE" id="PS50041"/>
    </source>
</evidence>
<dbReference type="GeneID" id="123018342"/>
<feature type="signal peptide" evidence="9">
    <location>
        <begin position="1"/>
        <end position="19"/>
    </location>
</feature>
<dbReference type="AlphaFoldDB" id="A0A8D2KVX1"/>
<dbReference type="SMART" id="SM00034">
    <property type="entry name" value="CLECT"/>
    <property type="match status" value="1"/>
</dbReference>
<dbReference type="Gene3D" id="3.10.100.10">
    <property type="entry name" value="Mannose-Binding Protein A, subunit A"/>
    <property type="match status" value="1"/>
</dbReference>
<dbReference type="InterPro" id="IPR018378">
    <property type="entry name" value="C-type_lectin_CS"/>
</dbReference>
<dbReference type="GO" id="GO:0005771">
    <property type="term" value="C:multivesicular body"/>
    <property type="evidence" value="ECO:0007669"/>
    <property type="project" value="TreeGrafter"/>
</dbReference>
<dbReference type="InterPro" id="IPR051077">
    <property type="entry name" value="Ca-dependent_lectin"/>
</dbReference>
<dbReference type="InterPro" id="IPR016186">
    <property type="entry name" value="C-type_lectin-like/link_sf"/>
</dbReference>
<evidence type="ECO:0000256" key="4">
    <source>
        <dbReference type="ARBA" id="ARBA00022734"/>
    </source>
</evidence>
<sequence length="244" mass="26425">MMCLQILCIILLATTKVWATDHDECRCEERINTCIVRDGVPGANGLPGRDGLPGPKGEKGEQGLRGIQGPPGKAGPPGPKGDRGPSGDKASTDSVHAELEQLKTQMKLLEARIQASQGATTSKKVPPGVRVGEKTFSPYYRHGYDGAKFLCEQNGGTVASPRNAAENRALQQLVKAQKKSAILGINDREVEGSFRYPSGENISFTNWAPNEPNNSNNEDCVQLLDNGFWNDNSCDGDYLFICEY</sequence>